<dbReference type="Proteomes" id="UP000287033">
    <property type="component" value="Unassembled WGS sequence"/>
</dbReference>
<evidence type="ECO:0000313" key="2">
    <source>
        <dbReference type="EMBL" id="GCC34802.1"/>
    </source>
</evidence>
<comment type="caution">
    <text evidence="2">The sequence shown here is derived from an EMBL/GenBank/DDBJ whole genome shotgun (WGS) entry which is preliminary data.</text>
</comment>
<reference evidence="2 3" key="1">
    <citation type="journal article" date="2018" name="Nat. Ecol. Evol.">
        <title>Shark genomes provide insights into elasmobranch evolution and the origin of vertebrates.</title>
        <authorList>
            <person name="Hara Y"/>
            <person name="Yamaguchi K"/>
            <person name="Onimaru K"/>
            <person name="Kadota M"/>
            <person name="Koyanagi M"/>
            <person name="Keeley SD"/>
            <person name="Tatsumi K"/>
            <person name="Tanaka K"/>
            <person name="Motone F"/>
            <person name="Kageyama Y"/>
            <person name="Nozu R"/>
            <person name="Adachi N"/>
            <person name="Nishimura O"/>
            <person name="Nakagawa R"/>
            <person name="Tanegashima C"/>
            <person name="Kiyatake I"/>
            <person name="Matsumoto R"/>
            <person name="Murakumo K"/>
            <person name="Nishida K"/>
            <person name="Terakita A"/>
            <person name="Kuratani S"/>
            <person name="Sato K"/>
            <person name="Hyodo S Kuraku.S."/>
        </authorList>
    </citation>
    <scope>NUCLEOTIDE SEQUENCE [LARGE SCALE GENOMIC DNA]</scope>
</reference>
<keyword evidence="3" id="KW-1185">Reference proteome</keyword>
<gene>
    <name evidence="2" type="ORF">chiPu_0013279</name>
</gene>
<accession>A0A401SWM0</accession>
<organism evidence="2 3">
    <name type="scientific">Chiloscyllium punctatum</name>
    <name type="common">Brownbanded bambooshark</name>
    <name type="synonym">Hemiscyllium punctatum</name>
    <dbReference type="NCBI Taxonomy" id="137246"/>
    <lineage>
        <taxon>Eukaryota</taxon>
        <taxon>Metazoa</taxon>
        <taxon>Chordata</taxon>
        <taxon>Craniata</taxon>
        <taxon>Vertebrata</taxon>
        <taxon>Chondrichthyes</taxon>
        <taxon>Elasmobranchii</taxon>
        <taxon>Galeomorphii</taxon>
        <taxon>Galeoidea</taxon>
        <taxon>Orectolobiformes</taxon>
        <taxon>Hemiscylliidae</taxon>
        <taxon>Chiloscyllium</taxon>
    </lineage>
</organism>
<feature type="region of interest" description="Disordered" evidence="1">
    <location>
        <begin position="110"/>
        <end position="142"/>
    </location>
</feature>
<name>A0A401SWM0_CHIPU</name>
<dbReference type="AlphaFoldDB" id="A0A401SWM0"/>
<evidence type="ECO:0000313" key="3">
    <source>
        <dbReference type="Proteomes" id="UP000287033"/>
    </source>
</evidence>
<evidence type="ECO:0000256" key="1">
    <source>
        <dbReference type="SAM" id="MobiDB-lite"/>
    </source>
</evidence>
<dbReference type="EMBL" id="BEZZ01000632">
    <property type="protein sequence ID" value="GCC34802.1"/>
    <property type="molecule type" value="Genomic_DNA"/>
</dbReference>
<sequence>MARPTPCTGTAQAQGMARPTPRTGSAQAQGMARPTPRTGTAQAQGMARPTPCTGTVQAQGMARPTPLFKSGTVSTSGSLLQWDCSSREKSTASSLITIKCCYSRNWEEQAVSSERRIPTSPPAVALRGIKKTHSSSREGGEG</sequence>
<proteinExistence type="predicted"/>
<feature type="region of interest" description="Disordered" evidence="1">
    <location>
        <begin position="1"/>
        <end position="78"/>
    </location>
</feature>
<protein>
    <submittedName>
        <fullName evidence="2">Uncharacterized protein</fullName>
    </submittedName>
</protein>